<dbReference type="GO" id="GO:0016787">
    <property type="term" value="F:hydrolase activity"/>
    <property type="evidence" value="ECO:0007669"/>
    <property type="project" value="UniProtKB-KW"/>
</dbReference>
<dbReference type="GO" id="GO:0009092">
    <property type="term" value="P:homoserine metabolic process"/>
    <property type="evidence" value="ECO:0007669"/>
    <property type="project" value="TreeGrafter"/>
</dbReference>
<dbReference type="InterPro" id="IPR000073">
    <property type="entry name" value="AB_hydrolase_1"/>
</dbReference>
<proteinExistence type="predicted"/>
<keyword evidence="5" id="KW-0378">Hydrolase</keyword>
<dbReference type="Proteomes" id="UP000265955">
    <property type="component" value="Unassembled WGS sequence"/>
</dbReference>
<dbReference type="SUPFAM" id="SSF53474">
    <property type="entry name" value="alpha/beta-Hydrolases"/>
    <property type="match status" value="1"/>
</dbReference>
<dbReference type="Gene3D" id="3.40.50.1820">
    <property type="entry name" value="alpha/beta hydrolase"/>
    <property type="match status" value="1"/>
</dbReference>
<evidence type="ECO:0000256" key="1">
    <source>
        <dbReference type="ARBA" id="ARBA00022679"/>
    </source>
</evidence>
<dbReference type="PANTHER" id="PTHR32268:SF11">
    <property type="entry name" value="HOMOSERINE O-ACETYLTRANSFERASE"/>
    <property type="match status" value="1"/>
</dbReference>
<organism evidence="5 6">
    <name type="scientific">Noviherbaspirillum saxi</name>
    <dbReference type="NCBI Taxonomy" id="2320863"/>
    <lineage>
        <taxon>Bacteria</taxon>
        <taxon>Pseudomonadati</taxon>
        <taxon>Pseudomonadota</taxon>
        <taxon>Betaproteobacteria</taxon>
        <taxon>Burkholderiales</taxon>
        <taxon>Oxalobacteraceae</taxon>
        <taxon>Noviherbaspirillum</taxon>
    </lineage>
</organism>
<dbReference type="GO" id="GO:0009086">
    <property type="term" value="P:methionine biosynthetic process"/>
    <property type="evidence" value="ECO:0007669"/>
    <property type="project" value="UniProtKB-KW"/>
</dbReference>
<evidence type="ECO:0000256" key="3">
    <source>
        <dbReference type="ARBA" id="ARBA00023315"/>
    </source>
</evidence>
<dbReference type="OrthoDB" id="9800754at2"/>
<keyword evidence="2" id="KW-0028">Amino-acid biosynthesis</keyword>
<evidence type="ECO:0000256" key="2">
    <source>
        <dbReference type="ARBA" id="ARBA00023167"/>
    </source>
</evidence>
<comment type="caution">
    <text evidence="5">The sequence shown here is derived from an EMBL/GenBank/DDBJ whole genome shotgun (WGS) entry which is preliminary data.</text>
</comment>
<sequence>MYHIETSSKVFGGFELSCGISIPLRLAYHWIVPEGRIRRRVLLCHGITSSHQAFLPDGEAPGCADAGWGNGFIGPGKALDPGQGDMVLCINTLGSWFGSTGAGDYLGRAFPAVTMGDMALAQWQLVDRLGITTFDQVIGYSFGGYLAVEMACQRPHGLGALLHLASGFRGRADPQGVAAIESMIRMPPDERKQAVTSWRRALLERYGYVRWLQHQFGDGAAQRLDAEVAAWAATVSLEALLTLRVAAAAFDRQDAKLPLPVIAMRWDGDVLFPPSQPGEMPACQTLICRSPYGHFAPLAQPQDWTSYLVYRSGAANPIIGGLAGLCRTRER</sequence>
<protein>
    <submittedName>
        <fullName evidence="5">Alpha/beta fold hydrolase</fullName>
    </submittedName>
</protein>
<dbReference type="PANTHER" id="PTHR32268">
    <property type="entry name" value="HOMOSERINE O-ACETYLTRANSFERASE"/>
    <property type="match status" value="1"/>
</dbReference>
<keyword evidence="1" id="KW-0808">Transferase</keyword>
<evidence type="ECO:0000313" key="6">
    <source>
        <dbReference type="Proteomes" id="UP000265955"/>
    </source>
</evidence>
<name>A0A3A3FLT2_9BURK</name>
<accession>A0A3A3FLT2</accession>
<reference evidence="6" key="1">
    <citation type="submission" date="2018-09" db="EMBL/GenBank/DDBJ databases">
        <authorList>
            <person name="Zhu H."/>
        </authorList>
    </citation>
    <scope>NUCLEOTIDE SEQUENCE [LARGE SCALE GENOMIC DNA]</scope>
    <source>
        <strain evidence="6">K1R23-30</strain>
    </source>
</reference>
<feature type="domain" description="AB hydrolase-1" evidence="4">
    <location>
        <begin position="41"/>
        <end position="166"/>
    </location>
</feature>
<dbReference type="Pfam" id="PF00561">
    <property type="entry name" value="Abhydrolase_1"/>
    <property type="match status" value="1"/>
</dbReference>
<dbReference type="EMBL" id="QYUO01000003">
    <property type="protein sequence ID" value="RJF92482.1"/>
    <property type="molecule type" value="Genomic_DNA"/>
</dbReference>
<dbReference type="InterPro" id="IPR029058">
    <property type="entry name" value="AB_hydrolase_fold"/>
</dbReference>
<dbReference type="RefSeq" id="WP_119772370.1">
    <property type="nucleotide sequence ID" value="NZ_QYUO01000003.1"/>
</dbReference>
<evidence type="ECO:0000313" key="5">
    <source>
        <dbReference type="EMBL" id="RJF92482.1"/>
    </source>
</evidence>
<dbReference type="InterPro" id="IPR008220">
    <property type="entry name" value="HAT_MetX-like"/>
</dbReference>
<gene>
    <name evidence="5" type="ORF">D3871_28155</name>
</gene>
<dbReference type="GO" id="GO:0004414">
    <property type="term" value="F:homoserine O-acetyltransferase activity"/>
    <property type="evidence" value="ECO:0007669"/>
    <property type="project" value="TreeGrafter"/>
</dbReference>
<evidence type="ECO:0000259" key="4">
    <source>
        <dbReference type="Pfam" id="PF00561"/>
    </source>
</evidence>
<keyword evidence="3" id="KW-0012">Acyltransferase</keyword>
<keyword evidence="2" id="KW-0486">Methionine biosynthesis</keyword>
<keyword evidence="6" id="KW-1185">Reference proteome</keyword>
<dbReference type="AlphaFoldDB" id="A0A3A3FLT2"/>